<proteinExistence type="predicted"/>
<evidence type="ECO:0000313" key="2">
    <source>
        <dbReference type="Proteomes" id="UP001163603"/>
    </source>
</evidence>
<reference evidence="2" key="1">
    <citation type="journal article" date="2023" name="G3 (Bethesda)">
        <title>Genome assembly and association tests identify interacting loci associated with vigor, precocity, and sex in interspecific pistachio rootstocks.</title>
        <authorList>
            <person name="Palmer W."/>
            <person name="Jacygrad E."/>
            <person name="Sagayaradj S."/>
            <person name="Cavanaugh K."/>
            <person name="Han R."/>
            <person name="Bertier L."/>
            <person name="Beede B."/>
            <person name="Kafkas S."/>
            <person name="Golino D."/>
            <person name="Preece J."/>
            <person name="Michelmore R."/>
        </authorList>
    </citation>
    <scope>NUCLEOTIDE SEQUENCE [LARGE SCALE GENOMIC DNA]</scope>
</reference>
<name>A0ACC0YC30_9ROSI</name>
<accession>A0ACC0YC30</accession>
<evidence type="ECO:0000313" key="1">
    <source>
        <dbReference type="EMBL" id="KAJ0034386.1"/>
    </source>
</evidence>
<protein>
    <submittedName>
        <fullName evidence="1">Uncharacterized protein</fullName>
    </submittedName>
</protein>
<organism evidence="1 2">
    <name type="scientific">Pistacia integerrima</name>
    <dbReference type="NCBI Taxonomy" id="434235"/>
    <lineage>
        <taxon>Eukaryota</taxon>
        <taxon>Viridiplantae</taxon>
        <taxon>Streptophyta</taxon>
        <taxon>Embryophyta</taxon>
        <taxon>Tracheophyta</taxon>
        <taxon>Spermatophyta</taxon>
        <taxon>Magnoliopsida</taxon>
        <taxon>eudicotyledons</taxon>
        <taxon>Gunneridae</taxon>
        <taxon>Pentapetalae</taxon>
        <taxon>rosids</taxon>
        <taxon>malvids</taxon>
        <taxon>Sapindales</taxon>
        <taxon>Anacardiaceae</taxon>
        <taxon>Pistacia</taxon>
    </lineage>
</organism>
<keyword evidence="2" id="KW-1185">Reference proteome</keyword>
<comment type="caution">
    <text evidence="1">The sequence shown here is derived from an EMBL/GenBank/DDBJ whole genome shotgun (WGS) entry which is preliminary data.</text>
</comment>
<dbReference type="Proteomes" id="UP001163603">
    <property type="component" value="Chromosome 7"/>
</dbReference>
<dbReference type="EMBL" id="CM047742">
    <property type="protein sequence ID" value="KAJ0034386.1"/>
    <property type="molecule type" value="Genomic_DNA"/>
</dbReference>
<gene>
    <name evidence="1" type="ORF">Pint_25375</name>
</gene>
<sequence>MPLHSVTASATLVSSPISRSPLSWYDSLQDVKSEYVVYESILFGKVKEGIDVVASHPLITSGVAIGFGSVVLKSTP</sequence>